<gene>
    <name evidence="1" type="ORF">SG34_023865</name>
</gene>
<proteinExistence type="predicted"/>
<reference evidence="1 2" key="2">
    <citation type="journal article" date="2022" name="Mar. Drugs">
        <title>Bioassay-Guided Fractionation Leads to the Detection of Cholic Acid Generated by the Rare Thalassomonas sp.</title>
        <authorList>
            <person name="Pheiffer F."/>
            <person name="Schneider Y.K."/>
            <person name="Hansen E.H."/>
            <person name="Andersen J.H."/>
            <person name="Isaksson J."/>
            <person name="Busche T."/>
            <person name="R C."/>
            <person name="Kalinowski J."/>
            <person name="Zyl L.V."/>
            <person name="Trindade M."/>
        </authorList>
    </citation>
    <scope>NUCLEOTIDE SEQUENCE [LARGE SCALE GENOMIC DNA]</scope>
    <source>
        <strain evidence="1 2">XOM25</strain>
    </source>
</reference>
<dbReference type="KEGG" id="tvd:SG34_023865"/>
<keyword evidence="2" id="KW-1185">Reference proteome</keyword>
<evidence type="ECO:0000313" key="1">
    <source>
        <dbReference type="EMBL" id="WDE04347.1"/>
    </source>
</evidence>
<organism evidence="1 2">
    <name type="scientific">Thalassomonas viridans</name>
    <dbReference type="NCBI Taxonomy" id="137584"/>
    <lineage>
        <taxon>Bacteria</taxon>
        <taxon>Pseudomonadati</taxon>
        <taxon>Pseudomonadota</taxon>
        <taxon>Gammaproteobacteria</taxon>
        <taxon>Alteromonadales</taxon>
        <taxon>Colwelliaceae</taxon>
        <taxon>Thalassomonas</taxon>
    </lineage>
</organism>
<dbReference type="RefSeq" id="WP_152647251.1">
    <property type="nucleotide sequence ID" value="NZ_CP059733.1"/>
</dbReference>
<dbReference type="AlphaFoldDB" id="A0AAF0C6H7"/>
<dbReference type="Proteomes" id="UP000032352">
    <property type="component" value="Chromosome"/>
</dbReference>
<accession>A0AAF0C6H7</accession>
<dbReference type="EMBL" id="CP059733">
    <property type="protein sequence ID" value="WDE04347.1"/>
    <property type="molecule type" value="Genomic_DNA"/>
</dbReference>
<protein>
    <submittedName>
        <fullName evidence="1">Uncharacterized protein</fullName>
    </submittedName>
</protein>
<reference evidence="1 2" key="1">
    <citation type="journal article" date="2015" name="Genome Announc.">
        <title>Draft Genome Sequences of Marine Isolates of Thalassomonas viridans and Thalassomonas actiniarum.</title>
        <authorList>
            <person name="Olonade I."/>
            <person name="van Zyl L.J."/>
            <person name="Trindade M."/>
        </authorList>
    </citation>
    <scope>NUCLEOTIDE SEQUENCE [LARGE SCALE GENOMIC DNA]</scope>
    <source>
        <strain evidence="1 2">XOM25</strain>
    </source>
</reference>
<evidence type="ECO:0000313" key="2">
    <source>
        <dbReference type="Proteomes" id="UP000032352"/>
    </source>
</evidence>
<name>A0AAF0C6H7_9GAMM</name>
<sequence>MSFIKGLGVMLAVFMNITACVSEPESAEQGIYDQWALEKIIYDDESINRLEQGNFVQINEDYILEIIKGYGNRRYSFSRDKEILTLVSENDRVIWEIIKYDTRELQIKTPIGLYVLTR</sequence>